<evidence type="ECO:0000256" key="1">
    <source>
        <dbReference type="ARBA" id="ARBA00004123"/>
    </source>
</evidence>
<evidence type="ECO:0000256" key="2">
    <source>
        <dbReference type="ARBA" id="ARBA00022664"/>
    </source>
</evidence>
<feature type="domain" description="RRM" evidence="11">
    <location>
        <begin position="929"/>
        <end position="1006"/>
    </location>
</feature>
<dbReference type="Gene3D" id="1.25.40.10">
    <property type="entry name" value="Tetratricopeptide repeat domain"/>
    <property type="match status" value="2"/>
</dbReference>
<keyword evidence="2" id="KW-0507">mRNA processing</keyword>
<evidence type="ECO:0000259" key="11">
    <source>
        <dbReference type="PROSITE" id="PS50102"/>
    </source>
</evidence>
<dbReference type="InterPro" id="IPR012677">
    <property type="entry name" value="Nucleotide-bd_a/b_plait_sf"/>
</dbReference>
<proteinExistence type="predicted"/>
<comment type="subcellular location">
    <subcellularLocation>
        <location evidence="1">Nucleus</location>
    </subcellularLocation>
</comment>
<evidence type="ECO:0000313" key="13">
    <source>
        <dbReference type="Proteomes" id="UP000053664"/>
    </source>
</evidence>
<dbReference type="SMART" id="SM00386">
    <property type="entry name" value="HAT"/>
    <property type="match status" value="2"/>
</dbReference>
<feature type="compositionally biased region" description="Basic and acidic residues" evidence="10">
    <location>
        <begin position="1342"/>
        <end position="1353"/>
    </location>
</feature>
<evidence type="ECO:0000256" key="9">
    <source>
        <dbReference type="PROSITE-ProRule" id="PRU00176"/>
    </source>
</evidence>
<evidence type="ECO:0000256" key="7">
    <source>
        <dbReference type="ARBA" id="ARBA00093374"/>
    </source>
</evidence>
<name>A0A061H1V2_9BASI</name>
<evidence type="ECO:0000313" key="12">
    <source>
        <dbReference type="EMBL" id="EPQ26109.1"/>
    </source>
</evidence>
<keyword evidence="3" id="KW-0677">Repeat</keyword>
<evidence type="ECO:0000256" key="4">
    <source>
        <dbReference type="ARBA" id="ARBA00022884"/>
    </source>
</evidence>
<keyword evidence="4 9" id="KW-0694">RNA-binding</keyword>
<feature type="domain" description="RRM" evidence="11">
    <location>
        <begin position="1020"/>
        <end position="1099"/>
    </location>
</feature>
<evidence type="ECO:0000256" key="10">
    <source>
        <dbReference type="SAM" id="MobiDB-lite"/>
    </source>
</evidence>
<dbReference type="GO" id="GO:0003723">
    <property type="term" value="F:RNA binding"/>
    <property type="evidence" value="ECO:0007669"/>
    <property type="project" value="UniProtKB-UniRule"/>
</dbReference>
<dbReference type="SUPFAM" id="SSF54928">
    <property type="entry name" value="RNA-binding domain, RBD"/>
    <property type="match status" value="2"/>
</dbReference>
<comment type="function">
    <text evidence="7">Functions as a recycling factor of the spliceosome, a machinery that forms on each precursor-messenger RNA (pre-mRNA) and catalyzes the removal of introns. Chaperones the re-annealing of U4 and U6 snRNAs (small nuclear RNAs) released from previous rounds of splicing, an initial step in reforming the U4/U6-U5 tri-snRNP (small nuclear ribonucleoprotein) that can reassemble into another spliceosome complex; this step involves binding U6 and facilitating the unwinding of the U6 internal stem loop, followed by base-pairing of U6 to U4.</text>
</comment>
<sequence length="1353" mass="145221">MDLADSDTAMDDVHAQAAVSADMVVDHSTQQRQSDLDPAARRETLRSLQQALLKRTNSTAESSQLLAQLVDTYQRTATDLALLPQEWKTYLAALLHAHAEAGLDPAGLESILEEHARSCDTLIDTGLVRLYISLLLHYFGATSSIVVPTSAKRDGEDEDDDDAERGAEDKGRDSIEPLAAWTGVTGGPSIDAATSTYVPSSLPRLRTESSEAALQSILSVEAVRSAIRAAYTRCAYHIDESQLVWQLYLAFEQALLDSNHGDAAAQTETIKQAYLARLRVPHVCIDDTFQSYSRFVTNHLPAESYETELLAANKVFASSKKVLAEREQYEDSLAALRAYQKTAGVSRPDPATFATYWKPYLLWQQKAAARAARGKDKALAQTEQSLASGLYERAISQYGTYPPSPESDLQQWETEPPTAAWLAKQTEWQKKVRKTDKEQQRAEAEQRFYERTSIAEGLWQDYVSTLHLSAKPDVILVLKTCERSTHVLPGSASVFTTYMRQLSRFKRPKNLIEDVFARIMSYPGITEKGAGLVDLLIARIDCEREAAARELAATSAEAGPDVDPASSMDKFMEVYALISYGLSETGKLASAEQDGALRLERYAVDWVERAVAALGGPDSEAGAGLNELAETVWQNAVKAQGENVRVYREAAAYWIRRHDARKARGWFKGCVNKFERSLSSRAGQDTAGYEQLLDEWLQFEHQRGRIEDVDYAVSKAKAERERIWQLWYASYATEQGPEQPQQQHQHQQVAADAADEAVAVGALVDASTDSIAGVKRKAEDAVGGATGSKNSNADPINNDGGATDPATTAALNADPTPAAPAATATAAADESQKKAKTHDEPTRDRENSSVLVAGLPADVAPGAIRAFLRDCGEIVSITGPRQLTDASSGEATAAALVEFRDRAGAASAQTRNMKRLHDAVASVHLGWQCTLFVTNFPESWDDEAVRRTFGPYGTIFDVRWPSRKFVSTRRFVYVQFTLPTSAAAALELDGRRLDEKCTLNVALSDPSRRKVRSDADANARELFVSGLPRFVAESEVRAHFEPFGRVEAARLPSAVDGKGGGKGVAFLDFASPLDATRAMKELNGSKLRGKVIAVTLAKNRGMHGTVHSNPPAPAPAAGSSSASSQTGTPAPGGGAAAAAAPTNRAARRGVEAEQRRLRSVRLGGIPSTAQEALIQQSVEKAMGGGGGGSVRRVFWTEGDESGVATVEFHDVAVAGRAALRTSFPYGEGVQMRVLPDGAAASTTKAAVPPSAGDAGGGGEGAERVEAFVPRASTRARGRGRGRGRGARGGLGFGAHPSARTDGGAPTSAPAQEGTMSVSATDDMDVDGTPSLSSGPAAAAKPKGQDDFRKMLQG</sequence>
<dbReference type="FunFam" id="3.30.70.330:FF:000365">
    <property type="entry name" value="U4/U6 snRNA-associated-splicing factor PRP24"/>
    <property type="match status" value="1"/>
</dbReference>
<dbReference type="GeneID" id="19320395"/>
<gene>
    <name evidence="12" type="ORF">PFL1_06317</name>
</gene>
<dbReference type="KEGG" id="pfp:PFL1_06317"/>
<dbReference type="Pfam" id="PF00076">
    <property type="entry name" value="RRM_1"/>
    <property type="match status" value="2"/>
</dbReference>
<feature type="region of interest" description="Disordered" evidence="10">
    <location>
        <begin position="1102"/>
        <end position="1154"/>
    </location>
</feature>
<dbReference type="InterPro" id="IPR000504">
    <property type="entry name" value="RRM_dom"/>
</dbReference>
<dbReference type="eggNOG" id="KOG0128">
    <property type="taxonomic scope" value="Eukaryota"/>
</dbReference>
<accession>A0A061H1V2</accession>
<keyword evidence="5" id="KW-0508">mRNA splicing</keyword>
<dbReference type="GO" id="GO:0008380">
    <property type="term" value="P:RNA splicing"/>
    <property type="evidence" value="ECO:0007669"/>
    <property type="project" value="UniProtKB-KW"/>
</dbReference>
<dbReference type="SUPFAM" id="SSF48452">
    <property type="entry name" value="TPR-like"/>
    <property type="match status" value="1"/>
</dbReference>
<feature type="region of interest" description="Disordered" evidence="10">
    <location>
        <begin position="1243"/>
        <end position="1353"/>
    </location>
</feature>
<dbReference type="Proteomes" id="UP000053664">
    <property type="component" value="Unassembled WGS sequence"/>
</dbReference>
<dbReference type="HOGENOM" id="CLU_003925_1_0_1"/>
<dbReference type="GO" id="GO:0006397">
    <property type="term" value="P:mRNA processing"/>
    <property type="evidence" value="ECO:0007669"/>
    <property type="project" value="UniProtKB-KW"/>
</dbReference>
<evidence type="ECO:0000256" key="8">
    <source>
        <dbReference type="ARBA" id="ARBA00093627"/>
    </source>
</evidence>
<protein>
    <recommendedName>
        <fullName evidence="8">U4/U6 snRNA-associated-splicing factor PRP24</fullName>
    </recommendedName>
</protein>
<dbReference type="InterPro" id="IPR011990">
    <property type="entry name" value="TPR-like_helical_dom_sf"/>
</dbReference>
<dbReference type="InterPro" id="IPR003107">
    <property type="entry name" value="HAT"/>
</dbReference>
<dbReference type="Gene3D" id="3.30.70.330">
    <property type="match status" value="3"/>
</dbReference>
<dbReference type="OrthoDB" id="360390at2759"/>
<dbReference type="PANTHER" id="PTHR10352">
    <property type="entry name" value="EUKARYOTIC TRANSLATION INITIATION FACTOR 3 SUBUNIT G"/>
    <property type="match status" value="1"/>
</dbReference>
<organism evidence="12 13">
    <name type="scientific">Pseudozyma flocculosa PF-1</name>
    <dbReference type="NCBI Taxonomy" id="1277687"/>
    <lineage>
        <taxon>Eukaryota</taxon>
        <taxon>Fungi</taxon>
        <taxon>Dikarya</taxon>
        <taxon>Basidiomycota</taxon>
        <taxon>Ustilaginomycotina</taxon>
        <taxon>Ustilaginomycetes</taxon>
        <taxon>Ustilaginales</taxon>
        <taxon>Ustilaginaceae</taxon>
        <taxon>Pseudozyma</taxon>
    </lineage>
</organism>
<dbReference type="SMART" id="SM00360">
    <property type="entry name" value="RRM"/>
    <property type="match status" value="4"/>
</dbReference>
<dbReference type="CDD" id="cd00590">
    <property type="entry name" value="RRM_SF"/>
    <property type="match status" value="1"/>
</dbReference>
<dbReference type="EMBL" id="KE361647">
    <property type="protein sequence ID" value="EPQ26109.1"/>
    <property type="molecule type" value="Genomic_DNA"/>
</dbReference>
<feature type="compositionally biased region" description="Low complexity" evidence="10">
    <location>
        <begin position="799"/>
        <end position="829"/>
    </location>
</feature>
<dbReference type="PROSITE" id="PS50102">
    <property type="entry name" value="RRM"/>
    <property type="match status" value="2"/>
</dbReference>
<evidence type="ECO:0000256" key="3">
    <source>
        <dbReference type="ARBA" id="ARBA00022737"/>
    </source>
</evidence>
<feature type="compositionally biased region" description="Low complexity" evidence="10">
    <location>
        <begin position="1115"/>
        <end position="1129"/>
    </location>
</feature>
<evidence type="ECO:0000256" key="6">
    <source>
        <dbReference type="ARBA" id="ARBA00023242"/>
    </source>
</evidence>
<dbReference type="InterPro" id="IPR035979">
    <property type="entry name" value="RBD_domain_sf"/>
</dbReference>
<feature type="compositionally biased region" description="Basic and acidic residues" evidence="10">
    <location>
        <begin position="830"/>
        <end position="847"/>
    </location>
</feature>
<feature type="region of interest" description="Disordered" evidence="10">
    <location>
        <begin position="149"/>
        <end position="172"/>
    </location>
</feature>
<keyword evidence="6" id="KW-0539">Nucleus</keyword>
<reference evidence="12 13" key="1">
    <citation type="journal article" date="2013" name="Plant Cell">
        <title>The transition from a phytopathogenic smut ancestor to an anamorphic biocontrol agent deciphered by comparative whole-genome analysis.</title>
        <authorList>
            <person name="Lefebvre F."/>
            <person name="Joly D.L."/>
            <person name="Labbe C."/>
            <person name="Teichmann B."/>
            <person name="Linning R."/>
            <person name="Belzile F."/>
            <person name="Bakkeren G."/>
            <person name="Belanger R.R."/>
        </authorList>
    </citation>
    <scope>NUCLEOTIDE SEQUENCE [LARGE SCALE GENOMIC DNA]</scope>
    <source>
        <strain evidence="12 13">PF-1</strain>
    </source>
</reference>
<feature type="compositionally biased region" description="Basic residues" evidence="10">
    <location>
        <begin position="1273"/>
        <end position="1285"/>
    </location>
</feature>
<dbReference type="RefSeq" id="XP_007882049.1">
    <property type="nucleotide sequence ID" value="XM_007883858.1"/>
</dbReference>
<evidence type="ECO:0000256" key="5">
    <source>
        <dbReference type="ARBA" id="ARBA00023187"/>
    </source>
</evidence>
<feature type="region of interest" description="Disordered" evidence="10">
    <location>
        <begin position="780"/>
        <end position="848"/>
    </location>
</feature>
<dbReference type="GO" id="GO:0005688">
    <property type="term" value="C:U6 snRNP"/>
    <property type="evidence" value="ECO:0007669"/>
    <property type="project" value="UniProtKB-ARBA"/>
</dbReference>